<feature type="non-terminal residue" evidence="3">
    <location>
        <position position="76"/>
    </location>
</feature>
<keyword evidence="4" id="KW-1185">Reference proteome</keyword>
<organism evidence="3 4">
    <name type="scientific">Hydnomerulius pinastri MD-312</name>
    <dbReference type="NCBI Taxonomy" id="994086"/>
    <lineage>
        <taxon>Eukaryota</taxon>
        <taxon>Fungi</taxon>
        <taxon>Dikarya</taxon>
        <taxon>Basidiomycota</taxon>
        <taxon>Agaricomycotina</taxon>
        <taxon>Agaricomycetes</taxon>
        <taxon>Agaricomycetidae</taxon>
        <taxon>Boletales</taxon>
        <taxon>Boletales incertae sedis</taxon>
        <taxon>Leucogyrophana</taxon>
    </lineage>
</organism>
<feature type="compositionally biased region" description="Polar residues" evidence="1">
    <location>
        <begin position="1"/>
        <end position="13"/>
    </location>
</feature>
<accession>A0A0C9W719</accession>
<gene>
    <name evidence="3" type="ORF">HYDPIDRAFT_103297</name>
</gene>
<evidence type="ECO:0000256" key="1">
    <source>
        <dbReference type="SAM" id="MobiDB-lite"/>
    </source>
</evidence>
<dbReference type="Proteomes" id="UP000053820">
    <property type="component" value="Unassembled WGS sequence"/>
</dbReference>
<protein>
    <submittedName>
        <fullName evidence="3">Uncharacterized protein</fullName>
    </submittedName>
</protein>
<feature type="transmembrane region" description="Helical" evidence="2">
    <location>
        <begin position="52"/>
        <end position="74"/>
    </location>
</feature>
<dbReference type="AlphaFoldDB" id="A0A0C9W719"/>
<keyword evidence="2" id="KW-1133">Transmembrane helix</keyword>
<evidence type="ECO:0000313" key="3">
    <source>
        <dbReference type="EMBL" id="KIJ58087.1"/>
    </source>
</evidence>
<dbReference type="HOGENOM" id="CLU_161529_0_0_1"/>
<keyword evidence="2" id="KW-0472">Membrane</keyword>
<reference evidence="3 4" key="1">
    <citation type="submission" date="2014-04" db="EMBL/GenBank/DDBJ databases">
        <title>Evolutionary Origins and Diversification of the Mycorrhizal Mutualists.</title>
        <authorList>
            <consortium name="DOE Joint Genome Institute"/>
            <consortium name="Mycorrhizal Genomics Consortium"/>
            <person name="Kohler A."/>
            <person name="Kuo A."/>
            <person name="Nagy L.G."/>
            <person name="Floudas D."/>
            <person name="Copeland A."/>
            <person name="Barry K.W."/>
            <person name="Cichocki N."/>
            <person name="Veneault-Fourrey C."/>
            <person name="LaButti K."/>
            <person name="Lindquist E.A."/>
            <person name="Lipzen A."/>
            <person name="Lundell T."/>
            <person name="Morin E."/>
            <person name="Murat C."/>
            <person name="Riley R."/>
            <person name="Ohm R."/>
            <person name="Sun H."/>
            <person name="Tunlid A."/>
            <person name="Henrissat B."/>
            <person name="Grigoriev I.V."/>
            <person name="Hibbett D.S."/>
            <person name="Martin F."/>
        </authorList>
    </citation>
    <scope>NUCLEOTIDE SEQUENCE [LARGE SCALE GENOMIC DNA]</scope>
    <source>
        <strain evidence="3 4">MD-312</strain>
    </source>
</reference>
<evidence type="ECO:0000313" key="4">
    <source>
        <dbReference type="Proteomes" id="UP000053820"/>
    </source>
</evidence>
<name>A0A0C9W719_9AGAM</name>
<feature type="region of interest" description="Disordered" evidence="1">
    <location>
        <begin position="1"/>
        <end position="42"/>
    </location>
</feature>
<keyword evidence="2" id="KW-0812">Transmembrane</keyword>
<dbReference type="OrthoDB" id="1882547at2759"/>
<proteinExistence type="predicted"/>
<sequence>MSTSSYVFQSPSVSDEKGAYRMRAPRSTRPGSNLRQHTNARQPELLSQNRRLAVLVALLTFAMFVCFGTAYYLFTT</sequence>
<dbReference type="EMBL" id="KN839993">
    <property type="protein sequence ID" value="KIJ58087.1"/>
    <property type="molecule type" value="Genomic_DNA"/>
</dbReference>
<feature type="compositionally biased region" description="Polar residues" evidence="1">
    <location>
        <begin position="29"/>
        <end position="42"/>
    </location>
</feature>
<evidence type="ECO:0000256" key="2">
    <source>
        <dbReference type="SAM" id="Phobius"/>
    </source>
</evidence>